<evidence type="ECO:0000313" key="7">
    <source>
        <dbReference type="EMBL" id="ALC48782.1"/>
    </source>
</evidence>
<dbReference type="SUPFAM" id="SSF57903">
    <property type="entry name" value="FYVE/PHD zinc finger"/>
    <property type="match status" value="1"/>
</dbReference>
<feature type="compositionally biased region" description="Low complexity" evidence="5">
    <location>
        <begin position="40"/>
        <end position="50"/>
    </location>
</feature>
<dbReference type="InterPro" id="IPR019786">
    <property type="entry name" value="Zinc_finger_PHD-type_CS"/>
</dbReference>
<dbReference type="STRING" id="30019.A0A0M4F9C1"/>
<dbReference type="Proteomes" id="UP000494163">
    <property type="component" value="Chromosome X"/>
</dbReference>
<sequence>MVRNKDDDKDEAVACSATVVNSNNTNKAIPISPNNEASNVTPGTGPVRTTGRVKKPKQVYDPSDNYISRVSRNSLPAPSTQSTPEQPVATLNNIVPKIEAANDDVVPSTTGIKTEEPDDGVALSFSQFELKHHLDTCMKCRKSEPKRGSGYKSNFLTCKACSMKWHFDCVPIQFEILTNARKRYKCERCRRCNGCLTGRSSSSPREMVVCCVCVNAYHLPCHWPRIPRSKLTDPKWRCSNCDCDYGPNQFDGESTSPPRKGKAGRKKRNNSDPSAATNGSKKPCAKQLGVIKLEPEDENKPGSSSSNTSNSSVVLIHEVEDKKIKVERPTSPTDSLPLASLSLAVLGIEREETKPVLTVAGPGTVHSWSVDQVVRYVKRLYPHEAEVFRAQEIDGGALMVLTRQDIIDRFGLKLGPALRVYELVLAMQTGIDDITLAWND</sequence>
<evidence type="ECO:0000256" key="2">
    <source>
        <dbReference type="ARBA" id="ARBA00022771"/>
    </source>
</evidence>
<organism evidence="7 8">
    <name type="scientific">Drosophila busckii</name>
    <name type="common">Fruit fly</name>
    <dbReference type="NCBI Taxonomy" id="30019"/>
    <lineage>
        <taxon>Eukaryota</taxon>
        <taxon>Metazoa</taxon>
        <taxon>Ecdysozoa</taxon>
        <taxon>Arthropoda</taxon>
        <taxon>Hexapoda</taxon>
        <taxon>Insecta</taxon>
        <taxon>Pterygota</taxon>
        <taxon>Neoptera</taxon>
        <taxon>Endopterygota</taxon>
        <taxon>Diptera</taxon>
        <taxon>Brachycera</taxon>
        <taxon>Muscomorpha</taxon>
        <taxon>Ephydroidea</taxon>
        <taxon>Drosophilidae</taxon>
        <taxon>Drosophila</taxon>
    </lineage>
</organism>
<proteinExistence type="predicted"/>
<evidence type="ECO:0000256" key="3">
    <source>
        <dbReference type="ARBA" id="ARBA00022833"/>
    </source>
</evidence>
<dbReference type="SUPFAM" id="SSF47769">
    <property type="entry name" value="SAM/Pointed domain"/>
    <property type="match status" value="1"/>
</dbReference>
<dbReference type="GO" id="GO:0042393">
    <property type="term" value="F:histone binding"/>
    <property type="evidence" value="ECO:0007669"/>
    <property type="project" value="TreeGrafter"/>
</dbReference>
<dbReference type="InterPro" id="IPR050548">
    <property type="entry name" value="PcG_chromatin_remod_factors"/>
</dbReference>
<evidence type="ECO:0000313" key="8">
    <source>
        <dbReference type="Proteomes" id="UP000494163"/>
    </source>
</evidence>
<reference evidence="7 8" key="1">
    <citation type="submission" date="2015-08" db="EMBL/GenBank/DDBJ databases">
        <title>Ancestral chromatin configuration constrains chromatin evolution on differentiating sex chromosomes in Drosophila.</title>
        <authorList>
            <person name="Zhou Q."/>
            <person name="Bachtrog D."/>
        </authorList>
    </citation>
    <scope>NUCLEOTIDE SEQUENCE [LARGE SCALE GENOMIC DNA]</scope>
    <source>
        <tissue evidence="7">Whole larvae</tissue>
    </source>
</reference>
<dbReference type="InterPro" id="IPR013761">
    <property type="entry name" value="SAM/pointed_sf"/>
</dbReference>
<dbReference type="SMART" id="SM00249">
    <property type="entry name" value="PHD"/>
    <property type="match status" value="2"/>
</dbReference>
<dbReference type="Gene3D" id="3.30.40.10">
    <property type="entry name" value="Zinc/RING finger domain, C3HC4 (zinc finger)"/>
    <property type="match status" value="2"/>
</dbReference>
<dbReference type="InterPro" id="IPR019787">
    <property type="entry name" value="Znf_PHD-finger"/>
</dbReference>
<dbReference type="GO" id="GO:0003682">
    <property type="term" value="F:chromatin binding"/>
    <property type="evidence" value="ECO:0007669"/>
    <property type="project" value="TreeGrafter"/>
</dbReference>
<dbReference type="PROSITE" id="PS01359">
    <property type="entry name" value="ZF_PHD_1"/>
    <property type="match status" value="1"/>
</dbReference>
<feature type="compositionally biased region" description="Polar residues" evidence="5">
    <location>
        <begin position="271"/>
        <end position="280"/>
    </location>
</feature>
<dbReference type="PANTHER" id="PTHR12247">
    <property type="entry name" value="POLYCOMB GROUP PROTEIN"/>
    <property type="match status" value="1"/>
</dbReference>
<feature type="compositionally biased region" description="Polar residues" evidence="5">
    <location>
        <begin position="22"/>
        <end position="39"/>
    </location>
</feature>
<dbReference type="EMBL" id="CP012528">
    <property type="protein sequence ID" value="ALC48782.1"/>
    <property type="molecule type" value="Genomic_DNA"/>
</dbReference>
<keyword evidence="1" id="KW-0479">Metal-binding</keyword>
<dbReference type="Gene3D" id="1.10.150.50">
    <property type="entry name" value="Transcription Factor, Ets-1"/>
    <property type="match status" value="1"/>
</dbReference>
<feature type="compositionally biased region" description="Basic residues" evidence="5">
    <location>
        <begin position="259"/>
        <end position="268"/>
    </location>
</feature>
<feature type="region of interest" description="Disordered" evidence="5">
    <location>
        <begin position="252"/>
        <end position="282"/>
    </location>
</feature>
<evidence type="ECO:0000256" key="4">
    <source>
        <dbReference type="PROSITE-ProRule" id="PRU00146"/>
    </source>
</evidence>
<protein>
    <submittedName>
        <fullName evidence="7">CG2662</fullName>
    </submittedName>
</protein>
<feature type="compositionally biased region" description="Polar residues" evidence="5">
    <location>
        <begin position="65"/>
        <end position="86"/>
    </location>
</feature>
<dbReference type="InterPro" id="IPR013083">
    <property type="entry name" value="Znf_RING/FYVE/PHD"/>
</dbReference>
<dbReference type="PROSITE" id="PS50016">
    <property type="entry name" value="ZF_PHD_2"/>
    <property type="match status" value="1"/>
</dbReference>
<dbReference type="InterPro" id="IPR011011">
    <property type="entry name" value="Znf_FYVE_PHD"/>
</dbReference>
<feature type="domain" description="PHD-type" evidence="6">
    <location>
        <begin position="134"/>
        <end position="192"/>
    </location>
</feature>
<keyword evidence="3" id="KW-0862">Zinc</keyword>
<evidence type="ECO:0000259" key="6">
    <source>
        <dbReference type="PROSITE" id="PS50016"/>
    </source>
</evidence>
<dbReference type="InterPro" id="IPR001660">
    <property type="entry name" value="SAM"/>
</dbReference>
<name>A0A0M4F9C1_DROBS</name>
<keyword evidence="2 4" id="KW-0863">Zinc-finger</keyword>
<evidence type="ECO:0000256" key="1">
    <source>
        <dbReference type="ARBA" id="ARBA00022723"/>
    </source>
</evidence>
<dbReference type="OrthoDB" id="10004495at2759"/>
<feature type="region of interest" description="Disordered" evidence="5">
    <location>
        <begin position="22"/>
        <end position="86"/>
    </location>
</feature>
<gene>
    <name evidence="7" type="ORF">Dbus_chrXg638</name>
</gene>
<dbReference type="GO" id="GO:0035102">
    <property type="term" value="C:PRC1 complex"/>
    <property type="evidence" value="ECO:0007669"/>
    <property type="project" value="TreeGrafter"/>
</dbReference>
<evidence type="ECO:0000256" key="5">
    <source>
        <dbReference type="SAM" id="MobiDB-lite"/>
    </source>
</evidence>
<dbReference type="InterPro" id="IPR001965">
    <property type="entry name" value="Znf_PHD"/>
</dbReference>
<dbReference type="GO" id="GO:0045892">
    <property type="term" value="P:negative regulation of DNA-templated transcription"/>
    <property type="evidence" value="ECO:0007669"/>
    <property type="project" value="TreeGrafter"/>
</dbReference>
<dbReference type="AlphaFoldDB" id="A0A0M4F9C1"/>
<dbReference type="SMART" id="SM00454">
    <property type="entry name" value="SAM"/>
    <property type="match status" value="1"/>
</dbReference>
<dbReference type="OMA" id="CRYCQVC"/>
<dbReference type="GO" id="GO:0008270">
    <property type="term" value="F:zinc ion binding"/>
    <property type="evidence" value="ECO:0007669"/>
    <property type="project" value="UniProtKB-KW"/>
</dbReference>
<dbReference type="PANTHER" id="PTHR12247:SF138">
    <property type="entry name" value="POLYHOMEOTIC DISTAL, ISOFORM A-RELATED"/>
    <property type="match status" value="1"/>
</dbReference>
<keyword evidence="8" id="KW-1185">Reference proteome</keyword>
<accession>A0A0M4F9C1</accession>